<dbReference type="InterPro" id="IPR020616">
    <property type="entry name" value="Thiolase_N"/>
</dbReference>
<feature type="domain" description="Thiolase N-terminal" evidence="8">
    <location>
        <begin position="8"/>
        <end position="250"/>
    </location>
</feature>
<dbReference type="Pfam" id="PF02803">
    <property type="entry name" value="Thiolase_C"/>
    <property type="match status" value="1"/>
</dbReference>
<dbReference type="InterPro" id="IPR020613">
    <property type="entry name" value="Thiolase_CS"/>
</dbReference>
<dbReference type="PIRSF" id="PIRSF000429">
    <property type="entry name" value="Ac-CoA_Ac_transf"/>
    <property type="match status" value="1"/>
</dbReference>
<gene>
    <name evidence="10" type="ORF">SAMN05216605_1197</name>
</gene>
<dbReference type="SUPFAM" id="SSF53901">
    <property type="entry name" value="Thiolase-like"/>
    <property type="match status" value="2"/>
</dbReference>
<dbReference type="InterPro" id="IPR050215">
    <property type="entry name" value="Thiolase-like_sf_Thiolase"/>
</dbReference>
<protein>
    <submittedName>
        <fullName evidence="10">Acetyl-CoA acetyltransferases</fullName>
    </submittedName>
</protein>
<feature type="active site" description="Proton acceptor" evidence="6">
    <location>
        <position position="366"/>
    </location>
</feature>
<dbReference type="InterPro" id="IPR020615">
    <property type="entry name" value="Thiolase_acyl_enz_int_AS"/>
</dbReference>
<evidence type="ECO:0000256" key="1">
    <source>
        <dbReference type="ARBA" id="ARBA00005189"/>
    </source>
</evidence>
<dbReference type="OrthoDB" id="9764638at2"/>
<evidence type="ECO:0000256" key="6">
    <source>
        <dbReference type="PIRSR" id="PIRSR000429-1"/>
    </source>
</evidence>
<evidence type="ECO:0000313" key="11">
    <source>
        <dbReference type="Proteomes" id="UP000182894"/>
    </source>
</evidence>
<dbReference type="GO" id="GO:0010124">
    <property type="term" value="P:phenylacetate catabolic process"/>
    <property type="evidence" value="ECO:0007669"/>
    <property type="project" value="TreeGrafter"/>
</dbReference>
<evidence type="ECO:0000256" key="2">
    <source>
        <dbReference type="ARBA" id="ARBA00010982"/>
    </source>
</evidence>
<evidence type="ECO:0000256" key="7">
    <source>
        <dbReference type="RuleBase" id="RU003557"/>
    </source>
</evidence>
<dbReference type="GO" id="GO:0005737">
    <property type="term" value="C:cytoplasm"/>
    <property type="evidence" value="ECO:0007669"/>
    <property type="project" value="UniProtKB-ARBA"/>
</dbReference>
<dbReference type="PROSITE" id="PS00737">
    <property type="entry name" value="THIOLASE_2"/>
    <property type="match status" value="1"/>
</dbReference>
<comment type="similarity">
    <text evidence="2 7">Belongs to the thiolase-like superfamily. Thiolase family.</text>
</comment>
<evidence type="ECO:0000259" key="9">
    <source>
        <dbReference type="Pfam" id="PF02803"/>
    </source>
</evidence>
<feature type="active site" description="Proton acceptor" evidence="6">
    <location>
        <position position="336"/>
    </location>
</feature>
<dbReference type="Gene3D" id="3.40.47.10">
    <property type="match status" value="1"/>
</dbReference>
<feature type="domain" description="Thiolase C-terminal" evidence="9">
    <location>
        <begin position="258"/>
        <end position="378"/>
    </location>
</feature>
<evidence type="ECO:0000259" key="8">
    <source>
        <dbReference type="Pfam" id="PF00108"/>
    </source>
</evidence>
<dbReference type="Proteomes" id="UP000182894">
    <property type="component" value="Unassembled WGS sequence"/>
</dbReference>
<evidence type="ECO:0000256" key="3">
    <source>
        <dbReference type="ARBA" id="ARBA00022679"/>
    </source>
</evidence>
<dbReference type="PANTHER" id="PTHR43853:SF21">
    <property type="entry name" value="STEROID 3-KETOACYL-COA THIOLASE"/>
    <property type="match status" value="1"/>
</dbReference>
<comment type="pathway">
    <text evidence="1">Lipid metabolism.</text>
</comment>
<dbReference type="InterPro" id="IPR002155">
    <property type="entry name" value="Thiolase"/>
</dbReference>
<dbReference type="GO" id="GO:0033812">
    <property type="term" value="F:3-oxoadipyl-CoA thiolase activity"/>
    <property type="evidence" value="ECO:0007669"/>
    <property type="project" value="UniProtKB-EC"/>
</dbReference>
<accession>A0A1G8PJ14</accession>
<evidence type="ECO:0000313" key="10">
    <source>
        <dbReference type="EMBL" id="SDI92215.1"/>
    </source>
</evidence>
<sequence>MPPATASIVIAGYARSPFHFAKKGGLINLRPDDLAAQVLKGLVDKLYLDPAALEDVIMGCAYPEAEQGMNIARIASFRAGFPDTLGGATINRFCGSSMSSVHYAAGQIMLGAGEAFLCAGVESMTRVPMGGFNISPNPTLMQDMPQVYMPMGLTAEEVARRFDISRSEQEAMAVESHAKAANARERGLFVDEIVPVTTPDGVVSEDGCIRPGTSLEGLAGLKPAFGGTVTAGTASPLTDGSAAVLVCTEDFARTHGLEILARIKGVAVAGCPPDIMGMGPVYATRKLLQRAGLSIADIDLMEINEAFASQSIACVRELGLDMAKVNLDGGAMAMGHPLGATGARITGKAASLLKRQGGRYAVATQCIAGGQGIATLLEAV</sequence>
<keyword evidence="4 7" id="KW-0012">Acyltransferase</keyword>
<evidence type="ECO:0000256" key="5">
    <source>
        <dbReference type="ARBA" id="ARBA00048527"/>
    </source>
</evidence>
<dbReference type="STRING" id="89065.SAMN05216605_1197"/>
<reference evidence="11" key="1">
    <citation type="submission" date="2016-10" db="EMBL/GenBank/DDBJ databases">
        <authorList>
            <person name="Varghese N."/>
            <person name="Submissions S."/>
        </authorList>
    </citation>
    <scope>NUCLEOTIDE SEQUENCE [LARGE SCALE GENOMIC DNA]</scope>
    <source>
        <strain evidence="11">ATCC 700689</strain>
    </source>
</reference>
<feature type="active site" description="Acyl-thioester intermediate" evidence="6">
    <location>
        <position position="94"/>
    </location>
</feature>
<dbReference type="CDD" id="cd00751">
    <property type="entry name" value="thiolase"/>
    <property type="match status" value="1"/>
</dbReference>
<evidence type="ECO:0000256" key="4">
    <source>
        <dbReference type="ARBA" id="ARBA00023315"/>
    </source>
</evidence>
<keyword evidence="3 7" id="KW-0808">Transferase</keyword>
<proteinExistence type="inferred from homology"/>
<dbReference type="PANTHER" id="PTHR43853">
    <property type="entry name" value="3-KETOACYL-COA THIOLASE, PEROXISOMAL"/>
    <property type="match status" value="1"/>
</dbReference>
<dbReference type="AlphaFoldDB" id="A0A1G8PJ14"/>
<comment type="catalytic activity">
    <reaction evidence="5">
        <text>succinyl-CoA + acetyl-CoA = 3-oxoadipyl-CoA + CoA</text>
        <dbReference type="Rhea" id="RHEA:19481"/>
        <dbReference type="ChEBI" id="CHEBI:57287"/>
        <dbReference type="ChEBI" id="CHEBI:57288"/>
        <dbReference type="ChEBI" id="CHEBI:57292"/>
        <dbReference type="ChEBI" id="CHEBI:57348"/>
        <dbReference type="EC" id="2.3.1.174"/>
    </reaction>
</comment>
<dbReference type="RefSeq" id="WP_074757647.1">
    <property type="nucleotide sequence ID" value="NZ_FNCO01000019.1"/>
</dbReference>
<dbReference type="EMBL" id="FNCO01000019">
    <property type="protein sequence ID" value="SDI92215.1"/>
    <property type="molecule type" value="Genomic_DNA"/>
</dbReference>
<dbReference type="GO" id="GO:0006635">
    <property type="term" value="P:fatty acid beta-oxidation"/>
    <property type="evidence" value="ECO:0007669"/>
    <property type="project" value="TreeGrafter"/>
</dbReference>
<dbReference type="Pfam" id="PF00108">
    <property type="entry name" value="Thiolase_N"/>
    <property type="match status" value="1"/>
</dbReference>
<dbReference type="PROSITE" id="PS00098">
    <property type="entry name" value="THIOLASE_1"/>
    <property type="match status" value="1"/>
</dbReference>
<name>A0A1G8PJ14_9PSED</name>
<dbReference type="FunFam" id="3.40.47.10:FF:000010">
    <property type="entry name" value="Acetyl-CoA acetyltransferase (Thiolase)"/>
    <property type="match status" value="1"/>
</dbReference>
<dbReference type="InterPro" id="IPR016039">
    <property type="entry name" value="Thiolase-like"/>
</dbReference>
<dbReference type="NCBIfam" id="TIGR01930">
    <property type="entry name" value="AcCoA-C-Actrans"/>
    <property type="match status" value="1"/>
</dbReference>
<organism evidence="10 11">
    <name type="scientific">Pseudomonas abietaniphila</name>
    <dbReference type="NCBI Taxonomy" id="89065"/>
    <lineage>
        <taxon>Bacteria</taxon>
        <taxon>Pseudomonadati</taxon>
        <taxon>Pseudomonadota</taxon>
        <taxon>Gammaproteobacteria</taxon>
        <taxon>Pseudomonadales</taxon>
        <taxon>Pseudomonadaceae</taxon>
        <taxon>Pseudomonas</taxon>
    </lineage>
</organism>
<dbReference type="InterPro" id="IPR020617">
    <property type="entry name" value="Thiolase_C"/>
</dbReference>
<keyword evidence="11" id="KW-1185">Reference proteome</keyword>